<dbReference type="Proteomes" id="UP000649151">
    <property type="component" value="Unassembled WGS sequence"/>
</dbReference>
<evidence type="ECO:0000313" key="2">
    <source>
        <dbReference type="Proteomes" id="UP000649151"/>
    </source>
</evidence>
<proteinExistence type="predicted"/>
<sequence length="45" mass="5275">MKKFLQFVMGVAVVLASIRLVQMLIEYAYEHLGKRYVTSEELNQK</sequence>
<dbReference type="EMBL" id="JACOQK010000001">
    <property type="protein sequence ID" value="MBC5787386.1"/>
    <property type="molecule type" value="Genomic_DNA"/>
</dbReference>
<dbReference type="RefSeq" id="WP_159427379.1">
    <property type="nucleotide sequence ID" value="NZ_JACOQK010000001.1"/>
</dbReference>
<gene>
    <name evidence="1" type="ORF">H8Z77_05025</name>
</gene>
<reference evidence="1 2" key="1">
    <citation type="submission" date="2020-08" db="EMBL/GenBank/DDBJ databases">
        <title>Genome public.</title>
        <authorList>
            <person name="Liu C."/>
            <person name="Sun Q."/>
        </authorList>
    </citation>
    <scope>NUCLEOTIDE SEQUENCE [LARGE SCALE GENOMIC DNA]</scope>
    <source>
        <strain evidence="1 2">NSJ-27</strain>
    </source>
</reference>
<accession>A0ABR7IQH5</accession>
<organism evidence="1 2">
    <name type="scientific">Clostridium facile</name>
    <dbReference type="NCBI Taxonomy" id="2763035"/>
    <lineage>
        <taxon>Bacteria</taxon>
        <taxon>Bacillati</taxon>
        <taxon>Bacillota</taxon>
        <taxon>Clostridia</taxon>
        <taxon>Eubacteriales</taxon>
        <taxon>Clostridiaceae</taxon>
        <taxon>Clostridium</taxon>
    </lineage>
</organism>
<evidence type="ECO:0000313" key="1">
    <source>
        <dbReference type="EMBL" id="MBC5787386.1"/>
    </source>
</evidence>
<protein>
    <submittedName>
        <fullName evidence="1">Uncharacterized protein</fullName>
    </submittedName>
</protein>
<name>A0ABR7IQH5_9CLOT</name>
<keyword evidence="2" id="KW-1185">Reference proteome</keyword>
<comment type="caution">
    <text evidence="1">The sequence shown here is derived from an EMBL/GenBank/DDBJ whole genome shotgun (WGS) entry which is preliminary data.</text>
</comment>